<dbReference type="InterPro" id="IPR002227">
    <property type="entry name" value="Tyrosinase_Cu-bd"/>
</dbReference>
<feature type="domain" description="Tyrosinase copper-binding" evidence="4">
    <location>
        <begin position="111"/>
        <end position="128"/>
    </location>
</feature>
<evidence type="ECO:0000313" key="7">
    <source>
        <dbReference type="Proteomes" id="UP001239445"/>
    </source>
</evidence>
<evidence type="ECO:0000256" key="2">
    <source>
        <dbReference type="ARBA" id="ARBA00023002"/>
    </source>
</evidence>
<dbReference type="PANTHER" id="PTHR11474">
    <property type="entry name" value="TYROSINASE FAMILY MEMBER"/>
    <property type="match status" value="1"/>
</dbReference>
<dbReference type="EMBL" id="MU839851">
    <property type="protein sequence ID" value="KAK1749877.1"/>
    <property type="molecule type" value="Genomic_DNA"/>
</dbReference>
<dbReference type="SUPFAM" id="SSF48056">
    <property type="entry name" value="Di-copper centre-containing domain"/>
    <property type="match status" value="1"/>
</dbReference>
<protein>
    <submittedName>
        <fullName evidence="6">Tyrosinase central domain-protein</fullName>
    </submittedName>
</protein>
<sequence>MIRLFVLLFSFSVSVLAGTFPPDKVDELVATSLPLLEEYLARNPQKNCTPETAVRRKEWGDLSKQERRDYTDAVLCLQSKPALMSSSFAPGARTRFDDYVVIHMVQTERNHDSSFFLPWHRYYLWHYENALRTECGYSGYQPYWDWGRYAANPLDSPLFNGDEFSLSGNGEPVPHRGITVPGAPAPWDVIPPGEGGGCVTTGPFKNMTVNLGPRLQLALDVEPNPQKDGLGYNPRCLRRDINKNAATVTTTSHIYDLITQNTNAYWFQTVLEGQFAEGKWGVHAGGHFTVSGDPGGDFYVSPGDPVFYLHHAQIDRVWWIWQMQNLTQRLFEISKTRTMGNNPPSPNGTLDDLTNLGILAGDVEVRDLMSTMGGLDGRLCYMYE</sequence>
<dbReference type="GO" id="GO:0016491">
    <property type="term" value="F:oxidoreductase activity"/>
    <property type="evidence" value="ECO:0007669"/>
    <property type="project" value="UniProtKB-KW"/>
</dbReference>
<dbReference type="PROSITE" id="PS00498">
    <property type="entry name" value="TYROSINASE_2"/>
    <property type="match status" value="1"/>
</dbReference>
<dbReference type="GO" id="GO:0046872">
    <property type="term" value="F:metal ion binding"/>
    <property type="evidence" value="ECO:0007669"/>
    <property type="project" value="UniProtKB-KW"/>
</dbReference>
<gene>
    <name evidence="6" type="ORF">QBC47DRAFT_311051</name>
</gene>
<dbReference type="InterPro" id="IPR050316">
    <property type="entry name" value="Tyrosinase/Hemocyanin"/>
</dbReference>
<name>A0AAJ0F1D3_9PEZI</name>
<dbReference type="PANTHER" id="PTHR11474:SF125">
    <property type="entry name" value="N-ACETYL-6-HYDROXYTRYPTOPHAN OXIDASE IVOB-RELATED"/>
    <property type="match status" value="1"/>
</dbReference>
<dbReference type="Pfam" id="PF00264">
    <property type="entry name" value="Tyrosinase"/>
    <property type="match status" value="1"/>
</dbReference>
<feature type="chain" id="PRO_5042569117" evidence="3">
    <location>
        <begin position="18"/>
        <end position="384"/>
    </location>
</feature>
<evidence type="ECO:0000313" key="6">
    <source>
        <dbReference type="EMBL" id="KAK1749877.1"/>
    </source>
</evidence>
<evidence type="ECO:0000259" key="4">
    <source>
        <dbReference type="PROSITE" id="PS00497"/>
    </source>
</evidence>
<dbReference type="Gene3D" id="1.10.1280.10">
    <property type="entry name" value="Di-copper center containing domain from catechol oxidase"/>
    <property type="match status" value="1"/>
</dbReference>
<dbReference type="AlphaFoldDB" id="A0AAJ0F1D3"/>
<dbReference type="PROSITE" id="PS00497">
    <property type="entry name" value="TYROSINASE_1"/>
    <property type="match status" value="1"/>
</dbReference>
<feature type="signal peptide" evidence="3">
    <location>
        <begin position="1"/>
        <end position="17"/>
    </location>
</feature>
<feature type="domain" description="Tyrosinase copper-binding" evidence="5">
    <location>
        <begin position="304"/>
        <end position="315"/>
    </location>
</feature>
<dbReference type="InterPro" id="IPR008922">
    <property type="entry name" value="Di-copper_centre_dom_sf"/>
</dbReference>
<comment type="caution">
    <text evidence="6">The sequence shown here is derived from an EMBL/GenBank/DDBJ whole genome shotgun (WGS) entry which is preliminary data.</text>
</comment>
<evidence type="ECO:0000259" key="5">
    <source>
        <dbReference type="PROSITE" id="PS00498"/>
    </source>
</evidence>
<keyword evidence="1" id="KW-0479">Metal-binding</keyword>
<organism evidence="6 7">
    <name type="scientific">Echria macrotheca</name>
    <dbReference type="NCBI Taxonomy" id="438768"/>
    <lineage>
        <taxon>Eukaryota</taxon>
        <taxon>Fungi</taxon>
        <taxon>Dikarya</taxon>
        <taxon>Ascomycota</taxon>
        <taxon>Pezizomycotina</taxon>
        <taxon>Sordariomycetes</taxon>
        <taxon>Sordariomycetidae</taxon>
        <taxon>Sordariales</taxon>
        <taxon>Schizotheciaceae</taxon>
        <taxon>Echria</taxon>
    </lineage>
</organism>
<dbReference type="PRINTS" id="PR00092">
    <property type="entry name" value="TYROSINASE"/>
</dbReference>
<dbReference type="Proteomes" id="UP001239445">
    <property type="component" value="Unassembled WGS sequence"/>
</dbReference>
<proteinExistence type="predicted"/>
<keyword evidence="2" id="KW-0560">Oxidoreductase</keyword>
<keyword evidence="3" id="KW-0732">Signal</keyword>
<keyword evidence="7" id="KW-1185">Reference proteome</keyword>
<accession>A0AAJ0F1D3</accession>
<reference evidence="6" key="1">
    <citation type="submission" date="2023-06" db="EMBL/GenBank/DDBJ databases">
        <title>Genome-scale phylogeny and comparative genomics of the fungal order Sordariales.</title>
        <authorList>
            <consortium name="Lawrence Berkeley National Laboratory"/>
            <person name="Hensen N."/>
            <person name="Bonometti L."/>
            <person name="Westerberg I."/>
            <person name="Brannstrom I.O."/>
            <person name="Guillou S."/>
            <person name="Cros-Aarteil S."/>
            <person name="Calhoun S."/>
            <person name="Haridas S."/>
            <person name="Kuo A."/>
            <person name="Mondo S."/>
            <person name="Pangilinan J."/>
            <person name="Riley R."/>
            <person name="Labutti K."/>
            <person name="Andreopoulos B."/>
            <person name="Lipzen A."/>
            <person name="Chen C."/>
            <person name="Yanf M."/>
            <person name="Daum C."/>
            <person name="Ng V."/>
            <person name="Clum A."/>
            <person name="Steindorff A."/>
            <person name="Ohm R."/>
            <person name="Martin F."/>
            <person name="Silar P."/>
            <person name="Natvig D."/>
            <person name="Lalanne C."/>
            <person name="Gautier V."/>
            <person name="Ament-Velasquez S.L."/>
            <person name="Kruys A."/>
            <person name="Hutchinson M.I."/>
            <person name="Powell A.J."/>
            <person name="Barry K."/>
            <person name="Miller A.N."/>
            <person name="Grigoriev I.V."/>
            <person name="Debuchy R."/>
            <person name="Gladieux P."/>
            <person name="Thoren M.H."/>
            <person name="Johannesson H."/>
        </authorList>
    </citation>
    <scope>NUCLEOTIDE SEQUENCE</scope>
    <source>
        <strain evidence="6">PSN4</strain>
    </source>
</reference>
<evidence type="ECO:0000256" key="3">
    <source>
        <dbReference type="SAM" id="SignalP"/>
    </source>
</evidence>
<evidence type="ECO:0000256" key="1">
    <source>
        <dbReference type="ARBA" id="ARBA00022723"/>
    </source>
</evidence>